<dbReference type="VEuPathDB" id="FungiDB:DD237_003037"/>
<evidence type="ECO:0000259" key="1">
    <source>
        <dbReference type="PROSITE" id="PS50030"/>
    </source>
</evidence>
<dbReference type="Gene3D" id="1.10.8.10">
    <property type="entry name" value="DNA helicase RuvA subunit, C-terminal domain"/>
    <property type="match status" value="2"/>
</dbReference>
<evidence type="ECO:0000313" key="3">
    <source>
        <dbReference type="Proteomes" id="UP000286097"/>
    </source>
</evidence>
<dbReference type="SMART" id="SM00165">
    <property type="entry name" value="UBA"/>
    <property type="match status" value="2"/>
</dbReference>
<dbReference type="CDD" id="cd14270">
    <property type="entry name" value="UBA"/>
    <property type="match status" value="1"/>
</dbReference>
<reference evidence="2 3" key="1">
    <citation type="submission" date="2018-06" db="EMBL/GenBank/DDBJ databases">
        <title>Comparative genomics of downy mildews reveals potential adaptations to biotrophy.</title>
        <authorList>
            <person name="Fletcher K."/>
            <person name="Klosterman S.J."/>
            <person name="Derevnina L."/>
            <person name="Martin F."/>
            <person name="Koike S."/>
            <person name="Reyes Chin-Wo S."/>
            <person name="Mou B."/>
            <person name="Michelmore R."/>
        </authorList>
    </citation>
    <scope>NUCLEOTIDE SEQUENCE [LARGE SCALE GENOMIC DNA]</scope>
    <source>
        <strain evidence="2 3">R13</strain>
    </source>
</reference>
<dbReference type="InterPro" id="IPR009060">
    <property type="entry name" value="UBA-like_sf"/>
</dbReference>
<dbReference type="EMBL" id="QKXF01000142">
    <property type="protein sequence ID" value="RQM15831.1"/>
    <property type="molecule type" value="Genomic_DNA"/>
</dbReference>
<feature type="domain" description="UBA" evidence="1">
    <location>
        <begin position="277"/>
        <end position="317"/>
    </location>
</feature>
<proteinExistence type="predicted"/>
<gene>
    <name evidence="2" type="ORF">DD237_003037</name>
</gene>
<protein>
    <recommendedName>
        <fullName evidence="1">UBA domain-containing protein</fullName>
    </recommendedName>
</protein>
<feature type="domain" description="UBA" evidence="1">
    <location>
        <begin position="436"/>
        <end position="476"/>
    </location>
</feature>
<organism evidence="2 3">
    <name type="scientific">Peronospora effusa</name>
    <dbReference type="NCBI Taxonomy" id="542832"/>
    <lineage>
        <taxon>Eukaryota</taxon>
        <taxon>Sar</taxon>
        <taxon>Stramenopiles</taxon>
        <taxon>Oomycota</taxon>
        <taxon>Peronosporomycetes</taxon>
        <taxon>Peronosporales</taxon>
        <taxon>Peronosporaceae</taxon>
        <taxon>Peronospora</taxon>
    </lineage>
</organism>
<dbReference type="Pfam" id="PF00627">
    <property type="entry name" value="UBA"/>
    <property type="match status" value="2"/>
</dbReference>
<name>A0A3R7WRH3_9STRA</name>
<dbReference type="Proteomes" id="UP000286097">
    <property type="component" value="Unassembled WGS sequence"/>
</dbReference>
<dbReference type="InterPro" id="IPR015940">
    <property type="entry name" value="UBA"/>
</dbReference>
<dbReference type="SUPFAM" id="SSF46934">
    <property type="entry name" value="UBA-like"/>
    <property type="match status" value="2"/>
</dbReference>
<evidence type="ECO:0000313" key="2">
    <source>
        <dbReference type="EMBL" id="RQM15831.1"/>
    </source>
</evidence>
<accession>A0A3R7WRH3</accession>
<sequence length="479" mass="52559">MQSNGNGGLETFSLSDAVLASKIEAYLTGITVTDHKPAILFAWDSEALEEFVQAANAEADGHPQWFSEPQGNISPQSVMTDIITYLAQLGGGRCDHVLLAPNSLIQYGHLQERLQYMQYDEFMQKCMANVTPGRTLARTFALTVPSIERAVPTQCLPPPSPMRMLRVRCVDDGRELLLERHGADEYSIQGAEVKKLILAQRQELYRNCNVTKISSDPFSGLEDCFVLYRGQILADMDVVDLNAWAPSDFFVFAFDAASVGKNPTSYSEMHKDDTNFKTSEMLRSQLVEMGFSTEIAAQALQKSGNNLSVAASLLANGEVDAIFGSSGSMHNETATDLVAQYPSIVPLRSLVHDKNIKRLQEMAATDSFQALLLLKEQFSSNLLNRLNEHPVATLQLLSLPVTTPSASLMAVETKQCSEEAIDVDVENRVDTGACSSSSEDAVDRLVAMGFARDLVNVLYESCDGDEQRTANALLQTFES</sequence>
<dbReference type="PROSITE" id="PS50030">
    <property type="entry name" value="UBA"/>
    <property type="match status" value="2"/>
</dbReference>
<dbReference type="AlphaFoldDB" id="A0A3R7WRH3"/>
<comment type="caution">
    <text evidence="2">The sequence shown here is derived from an EMBL/GenBank/DDBJ whole genome shotgun (WGS) entry which is preliminary data.</text>
</comment>